<reference evidence="2" key="2">
    <citation type="submission" date="2020-09" db="EMBL/GenBank/DDBJ databases">
        <authorList>
            <person name="Sun Q."/>
            <person name="Zhou Y."/>
        </authorList>
    </citation>
    <scope>NUCLEOTIDE SEQUENCE</scope>
    <source>
        <strain evidence="2">CGMCC 4.5737</strain>
    </source>
</reference>
<comment type="caution">
    <text evidence="2">The sequence shown here is derived from an EMBL/GenBank/DDBJ whole genome shotgun (WGS) entry which is preliminary data.</text>
</comment>
<proteinExistence type="predicted"/>
<protein>
    <recommendedName>
        <fullName evidence="1">Helix-turn-helix domain-containing protein</fullName>
    </recommendedName>
</protein>
<dbReference type="InterPro" id="IPR041657">
    <property type="entry name" value="HTH_17"/>
</dbReference>
<gene>
    <name evidence="2" type="ORF">GCM10012275_46550</name>
</gene>
<sequence>MTTSVQPRALTVPRVAERLNLSEQQVRSLIRHGLLAARQPGRRYIVPLAAVEEFLANTQRTLEEYGGALYTVEEAAALLDLTVREVREMIRRRQLHAVRPRNPLIAPCEHGRIVIPAVSIDRLLNGTPSEEAA</sequence>
<feature type="domain" description="Helix-turn-helix" evidence="1">
    <location>
        <begin position="10"/>
        <end position="57"/>
    </location>
</feature>
<accession>A0A8J3CBP5</accession>
<reference evidence="2" key="1">
    <citation type="journal article" date="2014" name="Int. J. Syst. Evol. Microbiol.">
        <title>Complete genome sequence of Corynebacterium casei LMG S-19264T (=DSM 44701T), isolated from a smear-ripened cheese.</title>
        <authorList>
            <consortium name="US DOE Joint Genome Institute (JGI-PGF)"/>
            <person name="Walter F."/>
            <person name="Albersmeier A."/>
            <person name="Kalinowski J."/>
            <person name="Ruckert C."/>
        </authorList>
    </citation>
    <scope>NUCLEOTIDE SEQUENCE</scope>
    <source>
        <strain evidence="2">CGMCC 4.5737</strain>
    </source>
</reference>
<dbReference type="Pfam" id="PF12728">
    <property type="entry name" value="HTH_17"/>
    <property type="match status" value="2"/>
</dbReference>
<evidence type="ECO:0000259" key="1">
    <source>
        <dbReference type="Pfam" id="PF12728"/>
    </source>
</evidence>
<feature type="domain" description="Helix-turn-helix" evidence="1">
    <location>
        <begin position="69"/>
        <end position="125"/>
    </location>
</feature>
<dbReference type="EMBL" id="BMMK01000026">
    <property type="protein sequence ID" value="GGM70798.1"/>
    <property type="molecule type" value="Genomic_DNA"/>
</dbReference>
<dbReference type="RefSeq" id="WP_189060549.1">
    <property type="nucleotide sequence ID" value="NZ_BMMK01000026.1"/>
</dbReference>
<organism evidence="2 3">
    <name type="scientific">Longimycelium tulufanense</name>
    <dbReference type="NCBI Taxonomy" id="907463"/>
    <lineage>
        <taxon>Bacteria</taxon>
        <taxon>Bacillati</taxon>
        <taxon>Actinomycetota</taxon>
        <taxon>Actinomycetes</taxon>
        <taxon>Pseudonocardiales</taxon>
        <taxon>Pseudonocardiaceae</taxon>
        <taxon>Longimycelium</taxon>
    </lineage>
</organism>
<dbReference type="InterPro" id="IPR010093">
    <property type="entry name" value="SinI_DNA-bd"/>
</dbReference>
<dbReference type="Proteomes" id="UP000637578">
    <property type="component" value="Unassembled WGS sequence"/>
</dbReference>
<dbReference type="GO" id="GO:0003677">
    <property type="term" value="F:DNA binding"/>
    <property type="evidence" value="ECO:0007669"/>
    <property type="project" value="InterPro"/>
</dbReference>
<evidence type="ECO:0000313" key="3">
    <source>
        <dbReference type="Proteomes" id="UP000637578"/>
    </source>
</evidence>
<dbReference type="NCBIfam" id="TIGR01764">
    <property type="entry name" value="excise"/>
    <property type="match status" value="1"/>
</dbReference>
<name>A0A8J3CBP5_9PSEU</name>
<keyword evidence="3" id="KW-1185">Reference proteome</keyword>
<dbReference type="AlphaFoldDB" id="A0A8J3CBP5"/>
<evidence type="ECO:0000313" key="2">
    <source>
        <dbReference type="EMBL" id="GGM70798.1"/>
    </source>
</evidence>